<comment type="caution">
    <text evidence="8">The sequence shown here is derived from an EMBL/GenBank/DDBJ whole genome shotgun (WGS) entry which is preliminary data.</text>
</comment>
<comment type="similarity">
    <text evidence="2">Belongs to the FliR/MopE/SpaR family.</text>
</comment>
<dbReference type="PANTHER" id="PTHR30065:SF1">
    <property type="entry name" value="SURFACE PRESENTATION OF ANTIGENS PROTEIN SPAR"/>
    <property type="match status" value="1"/>
</dbReference>
<comment type="subcellular location">
    <subcellularLocation>
        <location evidence="1">Cell membrane</location>
        <topology evidence="1">Multi-pass membrane protein</topology>
    </subcellularLocation>
</comment>
<sequence>MNVEIAAPLLVGLLLASVRAAAWLLLAPPFSTRAVPGAVKAILAVALSVPVAPRLAESVPELTAAGLISSAVLQAFTGAALGFITYLLFAAVQAAGDLIDLFGGFSVAQAFDPLSMSQNSVFGRFTSQLAVILLFALNGHLLVIRGFLASYEAVPLDASIDVAKLGEVLTTGITEFLVAALQIAAPLIGVLFVVDVGLGLLTRIAPALNPFQIGFPAKILATLLLFGACVPLLP</sequence>
<evidence type="ECO:0000256" key="6">
    <source>
        <dbReference type="ARBA" id="ARBA00023136"/>
    </source>
</evidence>
<dbReference type="Proteomes" id="UP000800981">
    <property type="component" value="Unassembled WGS sequence"/>
</dbReference>
<keyword evidence="8" id="KW-0969">Cilium</keyword>
<evidence type="ECO:0000313" key="8">
    <source>
        <dbReference type="EMBL" id="NHC16509.1"/>
    </source>
</evidence>
<dbReference type="EMBL" id="JAANNP010000190">
    <property type="protein sequence ID" value="NHC16509.1"/>
    <property type="molecule type" value="Genomic_DNA"/>
</dbReference>
<keyword evidence="9" id="KW-1185">Reference proteome</keyword>
<feature type="transmembrane region" description="Helical" evidence="7">
    <location>
        <begin position="30"/>
        <end position="52"/>
    </location>
</feature>
<keyword evidence="6 7" id="KW-0472">Membrane</keyword>
<dbReference type="PANTHER" id="PTHR30065">
    <property type="entry name" value="FLAGELLAR BIOSYNTHETIC PROTEIN FLIR"/>
    <property type="match status" value="1"/>
</dbReference>
<gene>
    <name evidence="8" type="ORF">G9H71_22230</name>
</gene>
<keyword evidence="4 7" id="KW-0812">Transmembrane</keyword>
<evidence type="ECO:0000256" key="3">
    <source>
        <dbReference type="ARBA" id="ARBA00022475"/>
    </source>
</evidence>
<evidence type="ECO:0000256" key="1">
    <source>
        <dbReference type="ARBA" id="ARBA00004651"/>
    </source>
</evidence>
<feature type="transmembrane region" description="Helical" evidence="7">
    <location>
        <begin position="176"/>
        <end position="201"/>
    </location>
</feature>
<evidence type="ECO:0000256" key="2">
    <source>
        <dbReference type="ARBA" id="ARBA00009772"/>
    </source>
</evidence>
<evidence type="ECO:0000256" key="5">
    <source>
        <dbReference type="ARBA" id="ARBA00022989"/>
    </source>
</evidence>
<keyword evidence="3" id="KW-1003">Cell membrane</keyword>
<feature type="transmembrane region" description="Helical" evidence="7">
    <location>
        <begin position="129"/>
        <end position="148"/>
    </location>
</feature>
<feature type="non-terminal residue" evidence="8">
    <location>
        <position position="234"/>
    </location>
</feature>
<evidence type="ECO:0000313" key="9">
    <source>
        <dbReference type="Proteomes" id="UP000800981"/>
    </source>
</evidence>
<dbReference type="RefSeq" id="WP_166284939.1">
    <property type="nucleotide sequence ID" value="NZ_JAANNP010000190.1"/>
</dbReference>
<proteinExistence type="inferred from homology"/>
<keyword evidence="8" id="KW-0282">Flagellum</keyword>
<dbReference type="PRINTS" id="PR00953">
    <property type="entry name" value="TYPE3IMRPROT"/>
</dbReference>
<keyword evidence="5 7" id="KW-1133">Transmembrane helix</keyword>
<name>A0ABX0H394_9ACTN</name>
<keyword evidence="8" id="KW-0966">Cell projection</keyword>
<evidence type="ECO:0000256" key="7">
    <source>
        <dbReference type="SAM" id="Phobius"/>
    </source>
</evidence>
<organism evidence="8 9">
    <name type="scientific">Motilibacter deserti</name>
    <dbReference type="NCBI Taxonomy" id="2714956"/>
    <lineage>
        <taxon>Bacteria</taxon>
        <taxon>Bacillati</taxon>
        <taxon>Actinomycetota</taxon>
        <taxon>Actinomycetes</taxon>
        <taxon>Motilibacterales</taxon>
        <taxon>Motilibacteraceae</taxon>
        <taxon>Motilibacter</taxon>
    </lineage>
</organism>
<evidence type="ECO:0000256" key="4">
    <source>
        <dbReference type="ARBA" id="ARBA00022692"/>
    </source>
</evidence>
<accession>A0ABX0H394</accession>
<protein>
    <submittedName>
        <fullName evidence="8">Flagellar biosynthetic protein FliR</fullName>
    </submittedName>
</protein>
<feature type="transmembrane region" description="Helical" evidence="7">
    <location>
        <begin position="64"/>
        <end position="92"/>
    </location>
</feature>
<dbReference type="InterPro" id="IPR002010">
    <property type="entry name" value="T3SS_IM_R"/>
</dbReference>
<feature type="transmembrane region" description="Helical" evidence="7">
    <location>
        <begin position="213"/>
        <end position="233"/>
    </location>
</feature>
<reference evidence="8 9" key="1">
    <citation type="submission" date="2020-03" db="EMBL/GenBank/DDBJ databases">
        <title>Two novel Motilibacter sp.</title>
        <authorList>
            <person name="Liu S."/>
        </authorList>
    </citation>
    <scope>NUCLEOTIDE SEQUENCE [LARGE SCALE GENOMIC DNA]</scope>
    <source>
        <strain evidence="8 9">E257</strain>
    </source>
</reference>
<dbReference type="Pfam" id="PF01311">
    <property type="entry name" value="Bac_export_1"/>
    <property type="match status" value="1"/>
</dbReference>